<evidence type="ECO:0000313" key="2">
    <source>
        <dbReference type="Proteomes" id="UP000195221"/>
    </source>
</evidence>
<gene>
    <name evidence="1" type="ORF">PAMC26577_16000</name>
</gene>
<accession>A0A242MSN8</accession>
<comment type="caution">
    <text evidence="1">The sequence shown here is derived from an EMBL/GenBank/DDBJ whole genome shotgun (WGS) entry which is preliminary data.</text>
</comment>
<dbReference type="EMBL" id="NBTZ01000065">
    <property type="protein sequence ID" value="OTP74325.1"/>
    <property type="molecule type" value="Genomic_DNA"/>
</dbReference>
<name>A0A242MSN8_CABSO</name>
<reference evidence="1 2" key="1">
    <citation type="submission" date="2017-03" db="EMBL/GenBank/DDBJ databases">
        <title>Genome analysis of strain PAMC 26577.</title>
        <authorList>
            <person name="Oh H.-M."/>
            <person name="Yang J.-A."/>
        </authorList>
    </citation>
    <scope>NUCLEOTIDE SEQUENCE [LARGE SCALE GENOMIC DNA]</scope>
    <source>
        <strain evidence="1 2">PAMC 26577</strain>
    </source>
</reference>
<sequence>MNLSIYPEAGHSLFYENAERFDREQVTFSTFTTSRKAF</sequence>
<dbReference type="AlphaFoldDB" id="A0A242MSN8"/>
<organism evidence="1 2">
    <name type="scientific">Caballeronia sordidicola</name>
    <name type="common">Burkholderia sordidicola</name>
    <dbReference type="NCBI Taxonomy" id="196367"/>
    <lineage>
        <taxon>Bacteria</taxon>
        <taxon>Pseudomonadati</taxon>
        <taxon>Pseudomonadota</taxon>
        <taxon>Betaproteobacteria</taxon>
        <taxon>Burkholderiales</taxon>
        <taxon>Burkholderiaceae</taxon>
        <taxon>Caballeronia</taxon>
    </lineage>
</organism>
<protein>
    <submittedName>
        <fullName evidence="1">Uncharacterized protein</fullName>
    </submittedName>
</protein>
<proteinExistence type="predicted"/>
<evidence type="ECO:0000313" key="1">
    <source>
        <dbReference type="EMBL" id="OTP74325.1"/>
    </source>
</evidence>
<dbReference type="Proteomes" id="UP000195221">
    <property type="component" value="Unassembled WGS sequence"/>
</dbReference>